<dbReference type="InterPro" id="IPR005198">
    <property type="entry name" value="Glyco_hydro_76"/>
</dbReference>
<evidence type="ECO:0000256" key="4">
    <source>
        <dbReference type="ARBA" id="ARBA00012350"/>
    </source>
</evidence>
<evidence type="ECO:0000256" key="10">
    <source>
        <dbReference type="PIRNR" id="PIRNR016302"/>
    </source>
</evidence>
<dbReference type="Gene3D" id="1.50.10.20">
    <property type="match status" value="1"/>
</dbReference>
<dbReference type="Proteomes" id="UP000799537">
    <property type="component" value="Unassembled WGS sequence"/>
</dbReference>
<dbReference type="AlphaFoldDB" id="A0A6A6BZG1"/>
<keyword evidence="12" id="KW-1133">Transmembrane helix</keyword>
<gene>
    <name evidence="14" type="ORF">M409DRAFT_60224</name>
</gene>
<dbReference type="Pfam" id="PF03663">
    <property type="entry name" value="Glyco_hydro_76"/>
    <property type="match status" value="1"/>
</dbReference>
<feature type="transmembrane region" description="Helical" evidence="12">
    <location>
        <begin position="429"/>
        <end position="450"/>
    </location>
</feature>
<sequence>MRPSALLRGALLAGTASAITLDLNSDDSIKSAARTAADGMLSFYHGNETGGIPGLLGDPYYWWEAGAMFGALIDYWYYTGDSTYNDITSQALLFQVGPDNNYMPPNQSKSLGNDDQAFWGLASMSAAEAKFPDPPEDSPQWLALAQAVFNSQALRWDDTSCGGGLKWQIFTFNNGYNYKNSISNGAFFQLGARLGAYTNNQTYFDWADKMWDWVYTVGLMSDTYQIFDGSDDTLNCSEFNHIQWSYNAGIFLYGAAIMWNNTQDDAATKGKWEQRTNALLNSTTRIFFQNEIMYEVACEPSGNCNVDQQSFKAYLSRWMAATTKVAPWTHDTIMPLIQKSAQAAATSCTGGSTGNMCGTKWTTGNWDGATGVGQQMNALEVFQSNLIDKVGGPVGNKTGGTSQGNPSAGTGGDINPQVPQSTITTGDRAGAGILTALVLIGLVGGAWWMIV</sequence>
<proteinExistence type="inferred from homology"/>
<reference evidence="14" key="1">
    <citation type="journal article" date="2020" name="Stud. Mycol.">
        <title>101 Dothideomycetes genomes: a test case for predicting lifestyles and emergence of pathogens.</title>
        <authorList>
            <person name="Haridas S."/>
            <person name="Albert R."/>
            <person name="Binder M."/>
            <person name="Bloem J."/>
            <person name="Labutti K."/>
            <person name="Salamov A."/>
            <person name="Andreopoulos B."/>
            <person name="Baker S."/>
            <person name="Barry K."/>
            <person name="Bills G."/>
            <person name="Bluhm B."/>
            <person name="Cannon C."/>
            <person name="Castanera R."/>
            <person name="Culley D."/>
            <person name="Daum C."/>
            <person name="Ezra D."/>
            <person name="Gonzalez J."/>
            <person name="Henrissat B."/>
            <person name="Kuo A."/>
            <person name="Liang C."/>
            <person name="Lipzen A."/>
            <person name="Lutzoni F."/>
            <person name="Magnuson J."/>
            <person name="Mondo S."/>
            <person name="Nolan M."/>
            <person name="Ohm R."/>
            <person name="Pangilinan J."/>
            <person name="Park H.-J."/>
            <person name="Ramirez L."/>
            <person name="Alfaro M."/>
            <person name="Sun H."/>
            <person name="Tritt A."/>
            <person name="Yoshinaga Y."/>
            <person name="Zwiers L.-H."/>
            <person name="Turgeon B."/>
            <person name="Goodwin S."/>
            <person name="Spatafora J."/>
            <person name="Crous P."/>
            <person name="Grigoriev I."/>
        </authorList>
    </citation>
    <scope>NUCLEOTIDE SEQUENCE</scope>
    <source>
        <strain evidence="14">ATCC 36951</strain>
    </source>
</reference>
<keyword evidence="6 10" id="KW-0378">Hydrolase</keyword>
<keyword evidence="7 12" id="KW-0472">Membrane</keyword>
<evidence type="ECO:0000256" key="6">
    <source>
        <dbReference type="ARBA" id="ARBA00022801"/>
    </source>
</evidence>
<evidence type="ECO:0000256" key="2">
    <source>
        <dbReference type="ARBA" id="ARBA00004308"/>
    </source>
</evidence>
<dbReference type="PANTHER" id="PTHR12145">
    <property type="entry name" value="MANNAN ENDO-1,6-ALPHA-MANNOSIDASE DCW1"/>
    <property type="match status" value="1"/>
</dbReference>
<comment type="subcellular location">
    <subcellularLocation>
        <location evidence="2">Endomembrane system</location>
    </subcellularLocation>
</comment>
<evidence type="ECO:0000256" key="12">
    <source>
        <dbReference type="SAM" id="Phobius"/>
    </source>
</evidence>
<accession>A0A6A6BZG1</accession>
<name>A0A6A6BZG1_ZASCE</name>
<evidence type="ECO:0000256" key="9">
    <source>
        <dbReference type="ARBA" id="ARBA00023295"/>
    </source>
</evidence>
<dbReference type="GO" id="GO:0008496">
    <property type="term" value="F:mannan endo-1,6-alpha-mannosidase activity"/>
    <property type="evidence" value="ECO:0007669"/>
    <property type="project" value="UniProtKB-UniRule"/>
</dbReference>
<evidence type="ECO:0000256" key="13">
    <source>
        <dbReference type="SAM" id="SignalP"/>
    </source>
</evidence>
<evidence type="ECO:0000256" key="1">
    <source>
        <dbReference type="ARBA" id="ARBA00001452"/>
    </source>
</evidence>
<evidence type="ECO:0000256" key="8">
    <source>
        <dbReference type="ARBA" id="ARBA00023180"/>
    </source>
</evidence>
<protein>
    <recommendedName>
        <fullName evidence="4 10">Mannan endo-1,6-alpha-mannosidase</fullName>
        <ecNumber evidence="4 10">3.2.1.101</ecNumber>
    </recommendedName>
</protein>
<evidence type="ECO:0000256" key="11">
    <source>
        <dbReference type="SAM" id="MobiDB-lite"/>
    </source>
</evidence>
<dbReference type="InterPro" id="IPR008928">
    <property type="entry name" value="6-hairpin_glycosidase_sf"/>
</dbReference>
<keyword evidence="5 13" id="KW-0732">Signal</keyword>
<comment type="similarity">
    <text evidence="3 10">Belongs to the glycosyl hydrolase 76 family.</text>
</comment>
<feature type="chain" id="PRO_5025502727" description="Mannan endo-1,6-alpha-mannosidase" evidence="13">
    <location>
        <begin position="19"/>
        <end position="451"/>
    </location>
</feature>
<evidence type="ECO:0000313" key="14">
    <source>
        <dbReference type="EMBL" id="KAF2160115.1"/>
    </source>
</evidence>
<dbReference type="GO" id="GO:0016052">
    <property type="term" value="P:carbohydrate catabolic process"/>
    <property type="evidence" value="ECO:0007669"/>
    <property type="project" value="InterPro"/>
</dbReference>
<organism evidence="14 15">
    <name type="scientific">Zasmidium cellare ATCC 36951</name>
    <dbReference type="NCBI Taxonomy" id="1080233"/>
    <lineage>
        <taxon>Eukaryota</taxon>
        <taxon>Fungi</taxon>
        <taxon>Dikarya</taxon>
        <taxon>Ascomycota</taxon>
        <taxon>Pezizomycotina</taxon>
        <taxon>Dothideomycetes</taxon>
        <taxon>Dothideomycetidae</taxon>
        <taxon>Mycosphaerellales</taxon>
        <taxon>Mycosphaerellaceae</taxon>
        <taxon>Zasmidium</taxon>
    </lineage>
</organism>
<dbReference type="PANTHER" id="PTHR12145:SF36">
    <property type="entry name" value="MANNAN ENDO-1,6-ALPHA-MANNOSIDASE DCW1"/>
    <property type="match status" value="1"/>
</dbReference>
<feature type="compositionally biased region" description="Gly residues" evidence="11">
    <location>
        <begin position="393"/>
        <end position="402"/>
    </location>
</feature>
<evidence type="ECO:0000256" key="7">
    <source>
        <dbReference type="ARBA" id="ARBA00023136"/>
    </source>
</evidence>
<dbReference type="GO" id="GO:0012505">
    <property type="term" value="C:endomembrane system"/>
    <property type="evidence" value="ECO:0007669"/>
    <property type="project" value="UniProtKB-SubCell"/>
</dbReference>
<dbReference type="EMBL" id="ML993629">
    <property type="protein sequence ID" value="KAF2160115.1"/>
    <property type="molecule type" value="Genomic_DNA"/>
</dbReference>
<keyword evidence="9 10" id="KW-0326">Glycosidase</keyword>
<dbReference type="GO" id="GO:0009272">
    <property type="term" value="P:fungal-type cell wall biogenesis"/>
    <property type="evidence" value="ECO:0007669"/>
    <property type="project" value="TreeGrafter"/>
</dbReference>
<evidence type="ECO:0000256" key="5">
    <source>
        <dbReference type="ARBA" id="ARBA00022729"/>
    </source>
</evidence>
<feature type="region of interest" description="Disordered" evidence="11">
    <location>
        <begin position="393"/>
        <end position="423"/>
    </location>
</feature>
<comment type="catalytic activity">
    <reaction evidence="1 10">
        <text>Random hydrolysis of (1-&gt;6)-alpha-D-mannosidic linkages in unbranched (1-&gt;6)-mannans.</text>
        <dbReference type="EC" id="3.2.1.101"/>
    </reaction>
</comment>
<dbReference type="FunFam" id="1.50.10.20:FF:000006">
    <property type="entry name" value="Mannan endo-1,6-alpha-mannosidase"/>
    <property type="match status" value="1"/>
</dbReference>
<evidence type="ECO:0000256" key="3">
    <source>
        <dbReference type="ARBA" id="ARBA00009699"/>
    </source>
</evidence>
<dbReference type="GeneID" id="54567664"/>
<dbReference type="OrthoDB" id="4187847at2759"/>
<keyword evidence="12" id="KW-0812">Transmembrane</keyword>
<feature type="signal peptide" evidence="13">
    <location>
        <begin position="1"/>
        <end position="18"/>
    </location>
</feature>
<dbReference type="PIRSF" id="PIRSF016302">
    <property type="entry name" value="Man_a_manosd"/>
    <property type="match status" value="1"/>
</dbReference>
<evidence type="ECO:0000313" key="15">
    <source>
        <dbReference type="Proteomes" id="UP000799537"/>
    </source>
</evidence>
<keyword evidence="15" id="KW-1185">Reference proteome</keyword>
<dbReference type="SUPFAM" id="SSF48208">
    <property type="entry name" value="Six-hairpin glycosidases"/>
    <property type="match status" value="1"/>
</dbReference>
<dbReference type="InterPro" id="IPR014480">
    <property type="entry name" value="Mannan-1_6-alpha_mannosidase"/>
</dbReference>
<keyword evidence="8" id="KW-0325">Glycoprotein</keyword>
<dbReference type="EC" id="3.2.1.101" evidence="4 10"/>
<dbReference type="RefSeq" id="XP_033661004.1">
    <property type="nucleotide sequence ID" value="XM_033814392.1"/>
</dbReference>